<dbReference type="Pfam" id="PF13899">
    <property type="entry name" value="Thioredoxin_7"/>
    <property type="match status" value="1"/>
</dbReference>
<protein>
    <submittedName>
        <fullName evidence="4">Thioredoxin family protein</fullName>
    </submittedName>
</protein>
<sequence length="478" mass="51564">MRQLGFFGFTALSLGSLALLATSACAPAASGKPAAGQTTAASTTSSEGASGASKAARPLPFIEDDYGRALAEAKAKNKPLFVDGWAPWCHSCLSLKSYVLDTPQLRAEADKFVWLALDSEKEKNGAYFAKYGLDALPTIWVIDPQTEKVSWKLVGTVTAPELAKVLDDLADTKAHTTGDLDTAFAEASRIDVHKDAPGAVRALEKVLAAAPRGWARRPEALTSYVAALAWAKQPERCGEVALREGTALPMSSYRVTIASVGTGCVEEQPKGSVARGYLAPLLKELTDIVHLPGRPILADDRSAAFEMLVSALKADGKKDVAKQMASEWAAFLEGEAQRAPDAKGRAVFDAHRMLAYVELGDPARAIPMFTQSEHDFPEDYNPPARLGRTYFELKRYDEALDAMSRAIGKAYGARKLRLYQLKADIAAAKKDPDTERKTLDEALAFASTLSLREGYDRLRAQLAERRSKLGVGGTTAQR</sequence>
<feature type="signal peptide" evidence="2">
    <location>
        <begin position="1"/>
        <end position="28"/>
    </location>
</feature>
<dbReference type="PANTHER" id="PTHR32234:SF0">
    <property type="entry name" value="THIOL:DISULFIDE INTERCHANGE PROTEIN DSBD"/>
    <property type="match status" value="1"/>
</dbReference>
<dbReference type="InterPro" id="IPR036249">
    <property type="entry name" value="Thioredoxin-like_sf"/>
</dbReference>
<keyword evidence="5" id="KW-1185">Reference proteome</keyword>
<dbReference type="SUPFAM" id="SSF52833">
    <property type="entry name" value="Thioredoxin-like"/>
    <property type="match status" value="1"/>
</dbReference>
<dbReference type="PROSITE" id="PS51352">
    <property type="entry name" value="THIOREDOXIN_2"/>
    <property type="match status" value="1"/>
</dbReference>
<dbReference type="InterPro" id="IPR013766">
    <property type="entry name" value="Thioredoxin_domain"/>
</dbReference>
<proteinExistence type="predicted"/>
<feature type="region of interest" description="Disordered" evidence="1">
    <location>
        <begin position="30"/>
        <end position="55"/>
    </location>
</feature>
<evidence type="ECO:0000313" key="4">
    <source>
        <dbReference type="EMBL" id="WXB19093.1"/>
    </source>
</evidence>
<evidence type="ECO:0000313" key="5">
    <source>
        <dbReference type="Proteomes" id="UP001370348"/>
    </source>
</evidence>
<dbReference type="EMBL" id="CP089984">
    <property type="protein sequence ID" value="WXB19093.1"/>
    <property type="molecule type" value="Genomic_DNA"/>
</dbReference>
<dbReference type="InterPro" id="IPR011990">
    <property type="entry name" value="TPR-like_helical_dom_sf"/>
</dbReference>
<dbReference type="RefSeq" id="WP_394828716.1">
    <property type="nucleotide sequence ID" value="NZ_CP089984.1"/>
</dbReference>
<dbReference type="PANTHER" id="PTHR32234">
    <property type="entry name" value="THIOL:DISULFIDE INTERCHANGE PROTEIN DSBD"/>
    <property type="match status" value="1"/>
</dbReference>
<feature type="chain" id="PRO_5047157192" evidence="2">
    <location>
        <begin position="29"/>
        <end position="478"/>
    </location>
</feature>
<accession>A0ABZ2M9C1</accession>
<dbReference type="SUPFAM" id="SSF48452">
    <property type="entry name" value="TPR-like"/>
    <property type="match status" value="1"/>
</dbReference>
<feature type="domain" description="Thioredoxin" evidence="3">
    <location>
        <begin position="20"/>
        <end position="171"/>
    </location>
</feature>
<dbReference type="Gene3D" id="1.25.40.10">
    <property type="entry name" value="Tetratricopeptide repeat domain"/>
    <property type="match status" value="1"/>
</dbReference>
<reference evidence="4 5" key="1">
    <citation type="submission" date="2021-12" db="EMBL/GenBank/DDBJ databases">
        <title>Discovery of the Pendulisporaceae a myxobacterial family with distinct sporulation behavior and unique specialized metabolism.</title>
        <authorList>
            <person name="Garcia R."/>
            <person name="Popoff A."/>
            <person name="Bader C.D."/>
            <person name="Loehr J."/>
            <person name="Walesch S."/>
            <person name="Walt C."/>
            <person name="Boldt J."/>
            <person name="Bunk B."/>
            <person name="Haeckl F.J.F.P.J."/>
            <person name="Gunesch A.P."/>
            <person name="Birkelbach J."/>
            <person name="Nuebel U."/>
            <person name="Pietschmann T."/>
            <person name="Bach T."/>
            <person name="Mueller R."/>
        </authorList>
    </citation>
    <scope>NUCLEOTIDE SEQUENCE [LARGE SCALE GENOMIC DNA]</scope>
    <source>
        <strain evidence="4 5">MSr11954</strain>
    </source>
</reference>
<dbReference type="Proteomes" id="UP001370348">
    <property type="component" value="Chromosome"/>
</dbReference>
<name>A0ABZ2M9C1_9BACT</name>
<dbReference type="PROSITE" id="PS51257">
    <property type="entry name" value="PROKAR_LIPOPROTEIN"/>
    <property type="match status" value="1"/>
</dbReference>
<evidence type="ECO:0000256" key="2">
    <source>
        <dbReference type="SAM" id="SignalP"/>
    </source>
</evidence>
<dbReference type="Pfam" id="PF14559">
    <property type="entry name" value="TPR_19"/>
    <property type="match status" value="1"/>
</dbReference>
<dbReference type="Gene3D" id="3.40.30.10">
    <property type="entry name" value="Glutaredoxin"/>
    <property type="match status" value="1"/>
</dbReference>
<evidence type="ECO:0000256" key="1">
    <source>
        <dbReference type="SAM" id="MobiDB-lite"/>
    </source>
</evidence>
<gene>
    <name evidence="4" type="ORF">LZC94_17865</name>
</gene>
<evidence type="ECO:0000259" key="3">
    <source>
        <dbReference type="PROSITE" id="PS51352"/>
    </source>
</evidence>
<keyword evidence="2" id="KW-0732">Signal</keyword>
<organism evidence="4 5">
    <name type="scientific">Pendulispora albinea</name>
    <dbReference type="NCBI Taxonomy" id="2741071"/>
    <lineage>
        <taxon>Bacteria</taxon>
        <taxon>Pseudomonadati</taxon>
        <taxon>Myxococcota</taxon>
        <taxon>Myxococcia</taxon>
        <taxon>Myxococcales</taxon>
        <taxon>Sorangiineae</taxon>
        <taxon>Pendulisporaceae</taxon>
        <taxon>Pendulispora</taxon>
    </lineage>
</organism>